<dbReference type="RefSeq" id="WP_377469032.1">
    <property type="nucleotide sequence ID" value="NZ_JBHLWN010000025.1"/>
</dbReference>
<dbReference type="Proteomes" id="UP001589776">
    <property type="component" value="Unassembled WGS sequence"/>
</dbReference>
<dbReference type="InterPro" id="IPR036291">
    <property type="entry name" value="NAD(P)-bd_dom_sf"/>
</dbReference>
<sequence length="330" mass="36326">MKKAIVLGATGGTGAAITKQLIQRGIPTIAFGRSLEKLQRFAEELGRPTLLEIAAGDAFQLDPDHPAFGDADMLFHCANVPYHEMERKLLPLGESVMTFAHRRGMKVIVVDGIYPYGRRTTEKATEDHPKRPHTRKGKTRLAYEQLIFDGRFHRAQAAIVRLPDYYGPTANEASYLGSTLEGIALGKPTAFIGNLHIPREYVYLPDAADMIVRLALTEHVYGQNWHIPGSGVISGREIVRLARKASGVAVKPVIPLGRAGLTLLGLFVPVMKEVVEMLYLTEEPFVLSGEKFRRRIGPIAATSFEEGIEETIRAIQSRRGTGLEYAAAAK</sequence>
<feature type="domain" description="NAD-dependent epimerase/dehydratase" evidence="1">
    <location>
        <begin position="5"/>
        <end position="217"/>
    </location>
</feature>
<dbReference type="Gene3D" id="3.40.50.720">
    <property type="entry name" value="NAD(P)-binding Rossmann-like Domain"/>
    <property type="match status" value="1"/>
</dbReference>
<proteinExistence type="predicted"/>
<protein>
    <submittedName>
        <fullName evidence="2">NAD-dependent epimerase/dehydratase family protein</fullName>
    </submittedName>
</protein>
<dbReference type="PANTHER" id="PTHR48079">
    <property type="entry name" value="PROTEIN YEEZ"/>
    <property type="match status" value="1"/>
</dbReference>
<keyword evidence="3" id="KW-1185">Reference proteome</keyword>
<dbReference type="InterPro" id="IPR001509">
    <property type="entry name" value="Epimerase_deHydtase"/>
</dbReference>
<gene>
    <name evidence="2" type="ORF">ACFFK0_05865</name>
</gene>
<dbReference type="SUPFAM" id="SSF51735">
    <property type="entry name" value="NAD(P)-binding Rossmann-fold domains"/>
    <property type="match status" value="1"/>
</dbReference>
<dbReference type="PANTHER" id="PTHR48079:SF6">
    <property type="entry name" value="NAD(P)-BINDING DOMAIN-CONTAINING PROTEIN-RELATED"/>
    <property type="match status" value="1"/>
</dbReference>
<reference evidence="2 3" key="1">
    <citation type="submission" date="2024-09" db="EMBL/GenBank/DDBJ databases">
        <authorList>
            <person name="Sun Q."/>
            <person name="Mori K."/>
        </authorList>
    </citation>
    <scope>NUCLEOTIDE SEQUENCE [LARGE SCALE GENOMIC DNA]</scope>
    <source>
        <strain evidence="2 3">CCM 7759</strain>
    </source>
</reference>
<comment type="caution">
    <text evidence="2">The sequence shown here is derived from an EMBL/GenBank/DDBJ whole genome shotgun (WGS) entry which is preliminary data.</text>
</comment>
<accession>A0ABV6DH70</accession>
<dbReference type="Pfam" id="PF01370">
    <property type="entry name" value="Epimerase"/>
    <property type="match status" value="1"/>
</dbReference>
<evidence type="ECO:0000313" key="2">
    <source>
        <dbReference type="EMBL" id="MFC0211983.1"/>
    </source>
</evidence>
<name>A0ABV6DH70_9BACL</name>
<organism evidence="2 3">
    <name type="scientific">Paenibacillus chartarius</name>
    <dbReference type="NCBI Taxonomy" id="747481"/>
    <lineage>
        <taxon>Bacteria</taxon>
        <taxon>Bacillati</taxon>
        <taxon>Bacillota</taxon>
        <taxon>Bacilli</taxon>
        <taxon>Bacillales</taxon>
        <taxon>Paenibacillaceae</taxon>
        <taxon>Paenibacillus</taxon>
    </lineage>
</organism>
<evidence type="ECO:0000313" key="3">
    <source>
        <dbReference type="Proteomes" id="UP001589776"/>
    </source>
</evidence>
<dbReference type="EMBL" id="JBHLWN010000025">
    <property type="protein sequence ID" value="MFC0211983.1"/>
    <property type="molecule type" value="Genomic_DNA"/>
</dbReference>
<evidence type="ECO:0000259" key="1">
    <source>
        <dbReference type="Pfam" id="PF01370"/>
    </source>
</evidence>
<dbReference type="InterPro" id="IPR051783">
    <property type="entry name" value="NAD(P)-dependent_oxidoreduct"/>
</dbReference>